<comment type="caution">
    <text evidence="1">The sequence shown here is derived from an EMBL/GenBank/DDBJ whole genome shotgun (WGS) entry which is preliminary data.</text>
</comment>
<dbReference type="Pfam" id="PF04255">
    <property type="entry name" value="DUF433"/>
    <property type="match status" value="1"/>
</dbReference>
<evidence type="ECO:0000313" key="2">
    <source>
        <dbReference type="Proteomes" id="UP000177821"/>
    </source>
</evidence>
<dbReference type="Proteomes" id="UP000177821">
    <property type="component" value="Unassembled WGS sequence"/>
</dbReference>
<name>A0A1G1WMD5_9BACT</name>
<dbReference type="InterPro" id="IPR009057">
    <property type="entry name" value="Homeodomain-like_sf"/>
</dbReference>
<protein>
    <recommendedName>
        <fullName evidence="3">Antitoxin</fullName>
    </recommendedName>
</protein>
<dbReference type="SUPFAM" id="SSF46689">
    <property type="entry name" value="Homeodomain-like"/>
    <property type="match status" value="1"/>
</dbReference>
<dbReference type="InterPro" id="IPR007367">
    <property type="entry name" value="DUF433"/>
</dbReference>
<organism evidence="1 2">
    <name type="scientific">Candidatus Woykebacteria bacterium RIFCSPHIGHO2_02_FULL_43_16b</name>
    <dbReference type="NCBI Taxonomy" id="1802601"/>
    <lineage>
        <taxon>Bacteria</taxon>
        <taxon>Candidatus Woykeibacteriota</taxon>
    </lineage>
</organism>
<evidence type="ECO:0000313" key="1">
    <source>
        <dbReference type="EMBL" id="OGY28854.1"/>
    </source>
</evidence>
<dbReference type="Gene3D" id="1.10.10.10">
    <property type="entry name" value="Winged helix-like DNA-binding domain superfamily/Winged helix DNA-binding domain"/>
    <property type="match status" value="1"/>
</dbReference>
<dbReference type="EMBL" id="MHCX01000041">
    <property type="protein sequence ID" value="OGY28854.1"/>
    <property type="molecule type" value="Genomic_DNA"/>
</dbReference>
<dbReference type="PANTHER" id="PTHR34849:SF3">
    <property type="entry name" value="SSR2962 PROTEIN"/>
    <property type="match status" value="1"/>
</dbReference>
<gene>
    <name evidence="1" type="ORF">A3J50_03755</name>
</gene>
<proteinExistence type="predicted"/>
<dbReference type="InterPro" id="IPR036388">
    <property type="entry name" value="WH-like_DNA-bd_sf"/>
</dbReference>
<dbReference type="AlphaFoldDB" id="A0A1G1WMD5"/>
<dbReference type="PANTHER" id="PTHR34849">
    <property type="entry name" value="SSL5025 PROTEIN"/>
    <property type="match status" value="1"/>
</dbReference>
<evidence type="ECO:0008006" key="3">
    <source>
        <dbReference type="Google" id="ProtNLM"/>
    </source>
</evidence>
<accession>A0A1G1WMD5</accession>
<reference evidence="1 2" key="1">
    <citation type="journal article" date="2016" name="Nat. Commun.">
        <title>Thousands of microbial genomes shed light on interconnected biogeochemical processes in an aquifer system.</title>
        <authorList>
            <person name="Anantharaman K."/>
            <person name="Brown C.T."/>
            <person name="Hug L.A."/>
            <person name="Sharon I."/>
            <person name="Castelle C.J."/>
            <person name="Probst A.J."/>
            <person name="Thomas B.C."/>
            <person name="Singh A."/>
            <person name="Wilkins M.J."/>
            <person name="Karaoz U."/>
            <person name="Brodie E.L."/>
            <person name="Williams K.H."/>
            <person name="Hubbard S.S."/>
            <person name="Banfield J.F."/>
        </authorList>
    </citation>
    <scope>NUCLEOTIDE SEQUENCE [LARGE SCALE GENOMIC DNA]</scope>
</reference>
<sequence length="81" mass="8827">MNERDPKLVGKIVKNPTVLVGKPTIAGTRISVELILDKLAAGETSNEILNDYPHLTEKDISAAVSYANERNYPANFAFPGE</sequence>